<feature type="region of interest" description="Disordered" evidence="1">
    <location>
        <begin position="1990"/>
        <end position="2026"/>
    </location>
</feature>
<organism evidence="2 3">
    <name type="scientific">Leishmania donovani</name>
    <dbReference type="NCBI Taxonomy" id="5661"/>
    <lineage>
        <taxon>Eukaryota</taxon>
        <taxon>Discoba</taxon>
        <taxon>Euglenozoa</taxon>
        <taxon>Kinetoplastea</taxon>
        <taxon>Metakinetoplastina</taxon>
        <taxon>Trypanosomatida</taxon>
        <taxon>Trypanosomatidae</taxon>
        <taxon>Leishmaniinae</taxon>
        <taxon>Leishmania</taxon>
    </lineage>
</organism>
<accession>A0A504X0R3</accession>
<feature type="region of interest" description="Disordered" evidence="1">
    <location>
        <begin position="365"/>
        <end position="389"/>
    </location>
</feature>
<dbReference type="PANTHER" id="PTHR35614">
    <property type="match status" value="1"/>
</dbReference>
<feature type="region of interest" description="Disordered" evidence="1">
    <location>
        <begin position="1360"/>
        <end position="1383"/>
    </location>
</feature>
<evidence type="ECO:0000313" key="3">
    <source>
        <dbReference type="Proteomes" id="UP000318447"/>
    </source>
</evidence>
<evidence type="ECO:0000313" key="2">
    <source>
        <dbReference type="EMBL" id="TPP42621.1"/>
    </source>
</evidence>
<dbReference type="VEuPathDB" id="TriTrypDB:LDHU3_31.2340"/>
<feature type="compositionally biased region" description="Low complexity" evidence="1">
    <location>
        <begin position="982"/>
        <end position="996"/>
    </location>
</feature>
<dbReference type="Proteomes" id="UP000318447">
    <property type="component" value="Unassembled WGS sequence"/>
</dbReference>
<feature type="compositionally biased region" description="Low complexity" evidence="1">
    <location>
        <begin position="1360"/>
        <end position="1373"/>
    </location>
</feature>
<comment type="caution">
    <text evidence="2">The sequence shown here is derived from an EMBL/GenBank/DDBJ whole genome shotgun (WGS) entry which is preliminary data.</text>
</comment>
<feature type="region of interest" description="Disordered" evidence="1">
    <location>
        <begin position="1143"/>
        <end position="1181"/>
    </location>
</feature>
<feature type="region of interest" description="Disordered" evidence="1">
    <location>
        <begin position="1818"/>
        <end position="1844"/>
    </location>
</feature>
<feature type="region of interest" description="Disordered" evidence="1">
    <location>
        <begin position="971"/>
        <end position="996"/>
    </location>
</feature>
<feature type="region of interest" description="Disordered" evidence="1">
    <location>
        <begin position="1754"/>
        <end position="1774"/>
    </location>
</feature>
<feature type="region of interest" description="Disordered" evidence="1">
    <location>
        <begin position="567"/>
        <end position="592"/>
    </location>
</feature>
<feature type="region of interest" description="Disordered" evidence="1">
    <location>
        <begin position="1488"/>
        <end position="1585"/>
    </location>
</feature>
<gene>
    <name evidence="2" type="ORF">CGC21_11530</name>
</gene>
<dbReference type="PANTHER" id="PTHR35614:SF7">
    <property type="match status" value="1"/>
</dbReference>
<feature type="compositionally biased region" description="Basic and acidic residues" evidence="1">
    <location>
        <begin position="2014"/>
        <end position="2026"/>
    </location>
</feature>
<feature type="compositionally biased region" description="Polar residues" evidence="1">
    <location>
        <begin position="2146"/>
        <end position="2174"/>
    </location>
</feature>
<feature type="compositionally biased region" description="Low complexity" evidence="1">
    <location>
        <begin position="1700"/>
        <end position="1718"/>
    </location>
</feature>
<feature type="region of interest" description="Disordered" evidence="1">
    <location>
        <begin position="673"/>
        <end position="739"/>
    </location>
</feature>
<feature type="region of interest" description="Disordered" evidence="1">
    <location>
        <begin position="1696"/>
        <end position="1736"/>
    </location>
</feature>
<name>A0A504X0R3_LEIDO</name>
<feature type="compositionally biased region" description="Polar residues" evidence="1">
    <location>
        <begin position="1993"/>
        <end position="2008"/>
    </location>
</feature>
<proteinExistence type="predicted"/>
<feature type="compositionally biased region" description="Basic and acidic residues" evidence="1">
    <location>
        <begin position="1563"/>
        <end position="1582"/>
    </location>
</feature>
<evidence type="ECO:0000256" key="1">
    <source>
        <dbReference type="SAM" id="MobiDB-lite"/>
    </source>
</evidence>
<feature type="region of interest" description="Disordered" evidence="1">
    <location>
        <begin position="2132"/>
        <end position="2174"/>
    </location>
</feature>
<feature type="compositionally biased region" description="Basic and acidic residues" evidence="1">
    <location>
        <begin position="303"/>
        <end position="328"/>
    </location>
</feature>
<sequence length="2174" mass="230728">MGLVPSRESLYETPAAASQPRALPFISRAAENYMYKTNRTERVFGSGMALGSAGDAPRPTALLNGVPTAELAHKIMEADPNAVFIEDPAEATAAVAASRGSRRGSAKSTEVQCRGRDAGTLALETPAAEALRQGRVPYVYYYEHRVLPLTTEFFPSPDCVLFRQLWHARKQQNPRYHFQLDHTWSPGALTDPTAVYESFTELATRNMADIQAACLSAGQPVAKENLAQAQGQLQAAMRALNGGGVDMGHCAASSAGSQRTRVPFATREEFYSLVVLTTKESVIYDTNQELRAAVCGAATSGEAMRKRTDNAGKKPAAEESSKAERDRQRLRPVPCAVVLVRRCMPAHEYRYTYFVANNERHHKASAGAAGGSSRRRGPANACGTSEAHQPQQRESCSTLVCGASVRAAVEESQLVDQTPQGKVGDDELTVPWVQVSAPQAPLGLAEVRVVGMYGCWTVEEILRHTLFAPTVHTSSDPDRAAGTAATQNSPAREANVEKVLRRAAPHGVPSSTLVNTAFFEKQVGDKEQCHTYFALCRLFAHGMRRCILGDTSDKAAVTSTGGHAACEQTSADDEVPDEPSQQTGEALTERQRADPAWQDFIGALSGGASAMSAFGDLANCFLIRFSNIPQLQLCRQIRRMLTELQGIYPTPPSLEGFQAAQRQRNMTAMSKKIGASNGAGTGAAQGGDPSAHRSPPLKCRNGDEDTTAPPRLQGENEASLMDSTGAPPSAVAKTDAKQQHEGVTIAKRCGKPAVLPLSLDPEAIAERPHQLCERERLERDGFCCYASHGLVVFRLSRAAVARALDQLSFAPLHDSVEALCVTLTAAAPPPLTYRGELRPPARLRAHTMAAAATDASGSGEEVEDGDAKVRGGAVTSAEAHSPDALANMYNNAVRYSSSCATGFSMEPLWPIKLDSASWATHATALEDTPDELIGVLPRNSIEQRRGRLLPLRGVVMSEGAAAAANGACNGGAAHQGCSSGTSAPSQPHQQRHSQSALSSTPACALFQVDVYTVSSELDGMPFRELVEMMHEEQQQRWQSTACGASPESTLRLMIESVDAQGNVEPDSVLNWSPMSALGSLRWKRALAAAGRGYAGASVDRSDAAAEVADMRSMSTLPANVPGSQGVVSIFVREPERILHTGDRIRFSPHRGGSPNSGGRNSPMAASGSGTPHTRSRVGGNATSGSSQYGYWYVDDNLTTEDMILSWMRRVGGRARETCGTDTKWVRFPEPVLQVLLRFAHTCRQQPGGGWLVTGHALRPLHPADEELVEPDLLQNYPDILRTRRFRQWRFSHDGYVYFHGVTVRIPGSSPLPSHPPPAAAMTASAYHAAIRNCGEMTFGMCGRRSPRLAVVSSARAAFEPPQQQSVVPPQSSVMQYGEESPPSDVMPHCGSGGGGGGQYGAGAATGGPAYYANQAMYPIMGGSAGGSGSMPRKHYDPSMASQQLHPCLSVLPQHQQFSQHVPQHGSRRTDNTLLAYGLPPNVSGVVPPGEEVPNPPITVAGCGRDQEEATTSSSEPFMMHVASGDHQHQQHSRQQPHSSMLPPPSAPAPPPPPQQPMNLSLHGEGDRAGHAAERRTTDDYPPRRSPTTILAATAVTVSAAKPTPQTSIIQTLRGTHATAGHRAPPVAAFAPEVIDPSPLSSSGGNKCPVMTPKDRTAEGADSGADIVNDCSTSSQPTRARAVPVCNPDFSSTTQQMRVGAQQVYQQPQQQQQPLQQAQAPPPRSPQLASGPGSFRDTITTDVIEADSITVRVMQRKPSMARQSSYNGATGGAAASGYRTSSGAFGNSSNVAGDGGAPDAFSPSSMGYGAMGVSPSGGLESMRDEANSVHRKTGGVSANDSRAAPELRSYRLSQVRTSTTGQQVASGRSTAAAFAVPQLQRQSSMMGSSLPTQRTSQRISHNPYTTAGALCVTPLATAAGLSIHSQGGAGGCKAGSNGQHDSFADALDNRYGSASDFNASVSAFPLSLAHNANGTTHGTYYSRCAGDPAGFRSSPATSQRPSLYPSQRATGDVDDSSRADRQQEGRHESYASFYEGAEGAPASTHYSDIYHNAAADGTTQGFFFSMGEYEETGNSAEELYGGSPDYQYQSSPGCALQLEGRPDKGAGRGGSAYGGVPLPTRNVHYQQLQQRNVGGGKACNGGAYEDSTPTSALPHSSQPHQQHAYSPTSAAFQRH</sequence>
<protein>
    <submittedName>
        <fullName evidence="2">Uncharacterized protein</fullName>
    </submittedName>
</protein>
<reference evidence="3" key="1">
    <citation type="submission" date="2019-02" db="EMBL/GenBank/DDBJ databases">
        <title>FDA dAtabase for Regulatory Grade micrObial Sequences (FDA-ARGOS): Supporting development and validation of Infectious Disease Dx tests.</title>
        <authorList>
            <person name="Duncan R."/>
            <person name="Fisher C."/>
            <person name="Tallon L."/>
            <person name="Sadzewicz L."/>
            <person name="Sengamalay N."/>
            <person name="Ott S."/>
            <person name="Godinez A."/>
            <person name="Nagaraj S."/>
            <person name="Vavikolanu K."/>
            <person name="Nadendla S."/>
            <person name="Aluvathingal J."/>
            <person name="Sichtig H."/>
        </authorList>
    </citation>
    <scope>NUCLEOTIDE SEQUENCE [LARGE SCALE GENOMIC DNA]</scope>
    <source>
        <strain evidence="3">FDAARGOS_361</strain>
    </source>
</reference>
<dbReference type="VEuPathDB" id="TriTrypDB:LdCL_310021300"/>
<dbReference type="VEuPathDB" id="TriTrypDB:LdBPK_311440.1"/>
<dbReference type="EMBL" id="RHLC01000006">
    <property type="protein sequence ID" value="TPP42621.1"/>
    <property type="molecule type" value="Genomic_DNA"/>
</dbReference>
<feature type="region of interest" description="Disordered" evidence="1">
    <location>
        <begin position="1671"/>
        <end position="1690"/>
    </location>
</feature>
<feature type="compositionally biased region" description="Pro residues" evidence="1">
    <location>
        <begin position="1541"/>
        <end position="1555"/>
    </location>
</feature>
<feature type="compositionally biased region" description="Low complexity" evidence="1">
    <location>
        <begin position="1149"/>
        <end position="1162"/>
    </location>
</feature>
<feature type="region of interest" description="Disordered" evidence="1">
    <location>
        <begin position="472"/>
        <end position="494"/>
    </location>
</feature>
<feature type="region of interest" description="Disordered" evidence="1">
    <location>
        <begin position="299"/>
        <end position="328"/>
    </location>
</feature>